<evidence type="ECO:0000256" key="4">
    <source>
        <dbReference type="ARBA" id="ARBA00023186"/>
    </source>
</evidence>
<dbReference type="InterPro" id="IPR008979">
    <property type="entry name" value="Galactose-bd-like_sf"/>
</dbReference>
<dbReference type="GO" id="GO:0006120">
    <property type="term" value="P:mitochondrial electron transport, NADH to ubiquinone"/>
    <property type="evidence" value="ECO:0007669"/>
    <property type="project" value="TreeGrafter"/>
</dbReference>
<evidence type="ECO:0000313" key="7">
    <source>
        <dbReference type="Proteomes" id="UP000298327"/>
    </source>
</evidence>
<dbReference type="GO" id="GO:0010257">
    <property type="term" value="P:NADH dehydrogenase complex assembly"/>
    <property type="evidence" value="ECO:0007669"/>
    <property type="project" value="TreeGrafter"/>
</dbReference>
<accession>A0A4Y9Y3N0</accession>
<gene>
    <name evidence="6" type="ORF">EVG20_g8784</name>
</gene>
<dbReference type="InterPro" id="IPR039131">
    <property type="entry name" value="NDUFAF1"/>
</dbReference>
<dbReference type="GO" id="GO:0005739">
    <property type="term" value="C:mitochondrion"/>
    <property type="evidence" value="ECO:0007669"/>
    <property type="project" value="UniProtKB-SubCell"/>
</dbReference>
<evidence type="ECO:0000256" key="3">
    <source>
        <dbReference type="ARBA" id="ARBA00023128"/>
    </source>
</evidence>
<keyword evidence="7" id="KW-1185">Reference proteome</keyword>
<dbReference type="GO" id="GO:0051082">
    <property type="term" value="F:unfolded protein binding"/>
    <property type="evidence" value="ECO:0007669"/>
    <property type="project" value="TreeGrafter"/>
</dbReference>
<dbReference type="STRING" id="205917.A0A4Y9Y3N0"/>
<dbReference type="InterPro" id="IPR013857">
    <property type="entry name" value="NADH-UbQ_OxRdtase-assoc_prot30"/>
</dbReference>
<evidence type="ECO:0000256" key="1">
    <source>
        <dbReference type="ARBA" id="ARBA00004173"/>
    </source>
</evidence>
<dbReference type="SUPFAM" id="SSF49785">
    <property type="entry name" value="Galactose-binding domain-like"/>
    <property type="match status" value="1"/>
</dbReference>
<feature type="domain" description="NADH:ubiquinone oxidoreductase intermediate-associated protein 30" evidence="5">
    <location>
        <begin position="44"/>
        <end position="231"/>
    </location>
</feature>
<comment type="subcellular location">
    <subcellularLocation>
        <location evidence="1">Mitochondrion</location>
    </subcellularLocation>
</comment>
<keyword evidence="4" id="KW-0143">Chaperone</keyword>
<organism evidence="6 7">
    <name type="scientific">Dentipellis fragilis</name>
    <dbReference type="NCBI Taxonomy" id="205917"/>
    <lineage>
        <taxon>Eukaryota</taxon>
        <taxon>Fungi</taxon>
        <taxon>Dikarya</taxon>
        <taxon>Basidiomycota</taxon>
        <taxon>Agaricomycotina</taxon>
        <taxon>Agaricomycetes</taxon>
        <taxon>Russulales</taxon>
        <taxon>Hericiaceae</taxon>
        <taxon>Dentipellis</taxon>
    </lineage>
</organism>
<evidence type="ECO:0000259" key="5">
    <source>
        <dbReference type="Pfam" id="PF08547"/>
    </source>
</evidence>
<proteinExistence type="inferred from homology"/>
<evidence type="ECO:0000313" key="6">
    <source>
        <dbReference type="EMBL" id="TFY56810.1"/>
    </source>
</evidence>
<dbReference type="PANTHER" id="PTHR13194:SF18">
    <property type="entry name" value="COMPLEX I INTERMEDIATE-ASSOCIATED PROTEIN 30, MITOCHONDRIAL"/>
    <property type="match status" value="1"/>
</dbReference>
<keyword evidence="3" id="KW-0496">Mitochondrion</keyword>
<dbReference type="AlphaFoldDB" id="A0A4Y9Y3N0"/>
<evidence type="ECO:0000256" key="2">
    <source>
        <dbReference type="ARBA" id="ARBA00007884"/>
    </source>
</evidence>
<reference evidence="6 7" key="1">
    <citation type="submission" date="2019-02" db="EMBL/GenBank/DDBJ databases">
        <title>Genome sequencing of the rare red list fungi Dentipellis fragilis.</title>
        <authorList>
            <person name="Buettner E."/>
            <person name="Kellner H."/>
        </authorList>
    </citation>
    <scope>NUCLEOTIDE SEQUENCE [LARGE SCALE GENOMIC DNA]</scope>
    <source>
        <strain evidence="6 7">DSM 105465</strain>
    </source>
</reference>
<comment type="similarity">
    <text evidence="2">Belongs to the CIA30 family.</text>
</comment>
<protein>
    <recommendedName>
        <fullName evidence="5">NADH:ubiquinone oxidoreductase intermediate-associated protein 30 domain-containing protein</fullName>
    </recommendedName>
</protein>
<dbReference type="Pfam" id="PF08547">
    <property type="entry name" value="CIA30"/>
    <property type="match status" value="1"/>
</dbReference>
<name>A0A4Y9Y3N0_9AGAM</name>
<dbReference type="PANTHER" id="PTHR13194">
    <property type="entry name" value="COMPLEX I INTERMEDIATE-ASSOCIATED PROTEIN 30"/>
    <property type="match status" value="1"/>
</dbReference>
<comment type="caution">
    <text evidence="6">The sequence shown here is derived from an EMBL/GenBank/DDBJ whole genome shotgun (WGS) entry which is preliminary data.</text>
</comment>
<dbReference type="Proteomes" id="UP000298327">
    <property type="component" value="Unassembled WGS sequence"/>
</dbReference>
<sequence length="310" mass="34118">MPTMKSRWVTYLERSSRLLRDGTTKIVRMEGADTPSRAPITLYRFNTQQDIAEYAMGCDSDMGGTSTAHLDLDTDPAHNEPVGKPATAKFWGEMRLGVRPGLEGRIRGGYAGFRNKHRPTLFGELTDDVSQHSYLALRLRAAGHPRTRNSYFVNIQTDGPISTDLWQHRLYFSRNDGGWEDVFIPFDAFVLTNAGEIAPDQLTMLRERIRTIGISLLGGNSGVEGPYELGIDEIRAVNDEDVTVPPSTCDSVPRLCVSEWKIDWLADSACVFGCCSFEFAEGGAGGDAGAGTGGWRAVIGPERTFAHTSY</sequence>
<dbReference type="OrthoDB" id="42561at2759"/>
<dbReference type="EMBL" id="SEOQ01000797">
    <property type="protein sequence ID" value="TFY56810.1"/>
    <property type="molecule type" value="Genomic_DNA"/>
</dbReference>